<dbReference type="EMBL" id="UGJE01000002">
    <property type="protein sequence ID" value="STQ85793.1"/>
    <property type="molecule type" value="Genomic_DNA"/>
</dbReference>
<evidence type="ECO:0000313" key="4">
    <source>
        <dbReference type="Proteomes" id="UP000029922"/>
    </source>
</evidence>
<feature type="chain" id="PRO_5035986810" evidence="1">
    <location>
        <begin position="21"/>
        <end position="195"/>
    </location>
</feature>
<reference evidence="2 5" key="2">
    <citation type="submission" date="2018-06" db="EMBL/GenBank/DDBJ databases">
        <authorList>
            <consortium name="Pathogen Informatics"/>
            <person name="Doyle S."/>
        </authorList>
    </citation>
    <scope>NUCLEOTIDE SEQUENCE [LARGE SCALE GENOMIC DNA]</scope>
    <source>
        <strain evidence="2 5">NCTC12714</strain>
    </source>
</reference>
<dbReference type="AlphaFoldDB" id="A0A099TYQ6"/>
<evidence type="ECO:0000313" key="2">
    <source>
        <dbReference type="EMBL" id="STQ85793.1"/>
    </source>
</evidence>
<gene>
    <name evidence="3" type="ORF">LS73_008310</name>
    <name evidence="2" type="ORF">NCTC12714_00581</name>
</gene>
<evidence type="ECO:0000313" key="3">
    <source>
        <dbReference type="EMBL" id="TLD98815.1"/>
    </source>
</evidence>
<dbReference type="InterPro" id="IPR002718">
    <property type="entry name" value="OMP_Helicobacter"/>
</dbReference>
<reference evidence="3 4" key="1">
    <citation type="journal article" date="2014" name="Genome Announc.">
        <title>Draft genome sequences of eight enterohepatic helicobacter species isolated from both laboratory and wild rodents.</title>
        <authorList>
            <person name="Sheh A."/>
            <person name="Shen Z."/>
            <person name="Fox J.G."/>
        </authorList>
    </citation>
    <scope>NUCLEOTIDE SEQUENCE [LARGE SCALE GENOMIC DNA]</scope>
    <source>
        <strain evidence="3 4">ST1</strain>
    </source>
</reference>
<dbReference type="RefSeq" id="WP_034557569.1">
    <property type="nucleotide sequence ID" value="NZ_FZML01000041.1"/>
</dbReference>
<proteinExistence type="predicted"/>
<keyword evidence="5" id="KW-1185">Reference proteome</keyword>
<dbReference type="Proteomes" id="UP000029922">
    <property type="component" value="Unassembled WGS sequence"/>
</dbReference>
<sequence>MKQLLVGAVLACSLLGSVQAAEDNGFFIGISAGGGASFNIPGGSEASGSSAVGYGARLGYQAFFSEYNGVRFYLSGFASHAFYPSAIGIRGFGNDLYVLGDINSDYLFNWVSGDEFSAGLFVGFFSGALISRNLGGSTGGNSIGITAGLNLGLRTIIADHHQIEFGFKSGFNFFIGQNSSTGAVAAVLTTYSYKF</sequence>
<name>A0A099TYQ6_9HELI</name>
<accession>A0A099TYQ6</accession>
<evidence type="ECO:0000313" key="5">
    <source>
        <dbReference type="Proteomes" id="UP000255139"/>
    </source>
</evidence>
<protein>
    <submittedName>
        <fullName evidence="3">Outer membrane beta-barrel protein</fullName>
    </submittedName>
    <submittedName>
        <fullName evidence="2">Outer membrane protein</fullName>
    </submittedName>
</protein>
<dbReference type="Pfam" id="PF01856">
    <property type="entry name" value="HP_OMP"/>
    <property type="match status" value="1"/>
</dbReference>
<organism evidence="2 5">
    <name type="scientific">Helicobacter muridarum</name>
    <dbReference type="NCBI Taxonomy" id="216"/>
    <lineage>
        <taxon>Bacteria</taxon>
        <taxon>Pseudomonadati</taxon>
        <taxon>Campylobacterota</taxon>
        <taxon>Epsilonproteobacteria</taxon>
        <taxon>Campylobacterales</taxon>
        <taxon>Helicobacteraceae</taxon>
        <taxon>Helicobacter</taxon>
    </lineage>
</organism>
<dbReference type="Proteomes" id="UP000255139">
    <property type="component" value="Unassembled WGS sequence"/>
</dbReference>
<dbReference type="EMBL" id="JRPD02000023">
    <property type="protein sequence ID" value="TLD98815.1"/>
    <property type="molecule type" value="Genomic_DNA"/>
</dbReference>
<feature type="signal peptide" evidence="1">
    <location>
        <begin position="1"/>
        <end position="20"/>
    </location>
</feature>
<dbReference type="OrthoDB" id="5329881at2"/>
<evidence type="ECO:0000256" key="1">
    <source>
        <dbReference type="SAM" id="SignalP"/>
    </source>
</evidence>
<keyword evidence="1" id="KW-0732">Signal</keyword>